<accession>A0AAQ4F4F3</accession>
<dbReference type="PANTHER" id="PTHR11177:SF317">
    <property type="entry name" value="CHITINASE 12-RELATED"/>
    <property type="match status" value="1"/>
</dbReference>
<dbReference type="GO" id="GO:0005576">
    <property type="term" value="C:extracellular region"/>
    <property type="evidence" value="ECO:0007669"/>
    <property type="project" value="TreeGrafter"/>
</dbReference>
<reference evidence="3 4" key="1">
    <citation type="journal article" date="2023" name="Arcadia Sci">
        <title>De novo assembly of a long-read Amblyomma americanum tick genome.</title>
        <authorList>
            <person name="Chou S."/>
            <person name="Poskanzer K.E."/>
            <person name="Rollins M."/>
            <person name="Thuy-Boun P.S."/>
        </authorList>
    </citation>
    <scope>NUCLEOTIDE SEQUENCE [LARGE SCALE GENOMIC DNA]</scope>
    <source>
        <strain evidence="3">F_SG_1</strain>
        <tissue evidence="3">Salivary glands</tissue>
    </source>
</reference>
<dbReference type="Gene3D" id="3.20.20.80">
    <property type="entry name" value="Glycosidases"/>
    <property type="match status" value="1"/>
</dbReference>
<evidence type="ECO:0000313" key="3">
    <source>
        <dbReference type="EMBL" id="KAK8781966.1"/>
    </source>
</evidence>
<dbReference type="GO" id="GO:0005975">
    <property type="term" value="P:carbohydrate metabolic process"/>
    <property type="evidence" value="ECO:0007669"/>
    <property type="project" value="InterPro"/>
</dbReference>
<dbReference type="GO" id="GO:0006032">
    <property type="term" value="P:chitin catabolic process"/>
    <property type="evidence" value="ECO:0007669"/>
    <property type="project" value="TreeGrafter"/>
</dbReference>
<dbReference type="PANTHER" id="PTHR11177">
    <property type="entry name" value="CHITINASE"/>
    <property type="match status" value="1"/>
</dbReference>
<gene>
    <name evidence="3" type="ORF">V5799_016694</name>
</gene>
<evidence type="ECO:0000259" key="2">
    <source>
        <dbReference type="Pfam" id="PF00704"/>
    </source>
</evidence>
<dbReference type="SUPFAM" id="SSF51445">
    <property type="entry name" value="(Trans)glycosidases"/>
    <property type="match status" value="1"/>
</dbReference>
<dbReference type="Pfam" id="PF00704">
    <property type="entry name" value="Glyco_hydro_18"/>
    <property type="match status" value="1"/>
</dbReference>
<evidence type="ECO:0000256" key="1">
    <source>
        <dbReference type="SAM" id="SignalP"/>
    </source>
</evidence>
<dbReference type="InterPro" id="IPR001223">
    <property type="entry name" value="Glyco_hydro18_cat"/>
</dbReference>
<evidence type="ECO:0000313" key="4">
    <source>
        <dbReference type="Proteomes" id="UP001321473"/>
    </source>
</evidence>
<dbReference type="InterPro" id="IPR050314">
    <property type="entry name" value="Glycosyl_Hydrlase_18"/>
</dbReference>
<dbReference type="GO" id="GO:0008061">
    <property type="term" value="F:chitin binding"/>
    <property type="evidence" value="ECO:0007669"/>
    <property type="project" value="TreeGrafter"/>
</dbReference>
<keyword evidence="4" id="KW-1185">Reference proteome</keyword>
<dbReference type="GO" id="GO:0004568">
    <property type="term" value="F:chitinase activity"/>
    <property type="evidence" value="ECO:0007669"/>
    <property type="project" value="TreeGrafter"/>
</dbReference>
<feature type="chain" id="PRO_5042898078" description="GH18 domain-containing protein" evidence="1">
    <location>
        <begin position="20"/>
        <end position="511"/>
    </location>
</feature>
<feature type="signal peptide" evidence="1">
    <location>
        <begin position="1"/>
        <end position="19"/>
    </location>
</feature>
<dbReference type="Proteomes" id="UP001321473">
    <property type="component" value="Unassembled WGS sequence"/>
</dbReference>
<protein>
    <recommendedName>
        <fullName evidence="2">GH18 domain-containing protein</fullName>
    </recommendedName>
</protein>
<dbReference type="AlphaFoldDB" id="A0AAQ4F4F3"/>
<organism evidence="3 4">
    <name type="scientific">Amblyomma americanum</name>
    <name type="common">Lone star tick</name>
    <dbReference type="NCBI Taxonomy" id="6943"/>
    <lineage>
        <taxon>Eukaryota</taxon>
        <taxon>Metazoa</taxon>
        <taxon>Ecdysozoa</taxon>
        <taxon>Arthropoda</taxon>
        <taxon>Chelicerata</taxon>
        <taxon>Arachnida</taxon>
        <taxon>Acari</taxon>
        <taxon>Parasitiformes</taxon>
        <taxon>Ixodida</taxon>
        <taxon>Ixodoidea</taxon>
        <taxon>Ixodidae</taxon>
        <taxon>Amblyomminae</taxon>
        <taxon>Amblyomma</taxon>
    </lineage>
</organism>
<keyword evidence="1" id="KW-0732">Signal</keyword>
<comment type="caution">
    <text evidence="3">The sequence shown here is derived from an EMBL/GenBank/DDBJ whole genome shotgun (WGS) entry which is preliminary data.</text>
</comment>
<proteinExistence type="predicted"/>
<dbReference type="InterPro" id="IPR017853">
    <property type="entry name" value="GH"/>
</dbReference>
<name>A0AAQ4F4F3_AMBAM</name>
<feature type="domain" description="GH18" evidence="2">
    <location>
        <begin position="180"/>
        <end position="308"/>
    </location>
</feature>
<sequence length="511" mass="56990">MCIVMTLVVMFALVVLLQTRMIENAPFRDLMILRGVTVGRKRTGKFDLLEPEPPAPGEEGVPRPVNATAAAAAAAAVAAASGHASKAGVRRRPPSGSYLPKRVFDNEEVRLPFIPGPSDGVVAKDTGIEIVSEDPDLTSTMFPETSLGRTARSICMVHGIRTGNNRRSRSRTCNSSELQPSELPTHHCTDIVYCCFGLDQFFNVTTTPETLRLVLNLPRRTEATRFWLAVGDGEESNGKFSVACRDEKSGLMLAMNILSWLKAHDFQGVFVYWTYPTMQETQLHVRLLKLMKDLYKLTGKLVGTVVPYEQELREHFDMPALVALLAPHTILVTPPVTAAHQPSFARTFVPFKVDFLYRYPRVLWETKDNILRKDGRYHLCYMTSLAGWSFTMARSTNRSESGRMALGPGRPFPGSGQMGRLAFDDVCNSTYDVEDDTKYSVVAVSGRNFVAYTSPKVYRKVLHALANATKHGGCFGIWDMYWDDYCDMCGWGRFPFSGVLYSVLFESDNGK</sequence>
<dbReference type="EMBL" id="JARKHS020007152">
    <property type="protein sequence ID" value="KAK8781966.1"/>
    <property type="molecule type" value="Genomic_DNA"/>
</dbReference>